<organism evidence="1 2">
    <name type="scientific">Choristoneura fumiferana</name>
    <name type="common">Spruce budworm moth</name>
    <name type="synonym">Archips fumiferana</name>
    <dbReference type="NCBI Taxonomy" id="7141"/>
    <lineage>
        <taxon>Eukaryota</taxon>
        <taxon>Metazoa</taxon>
        <taxon>Ecdysozoa</taxon>
        <taxon>Arthropoda</taxon>
        <taxon>Hexapoda</taxon>
        <taxon>Insecta</taxon>
        <taxon>Pterygota</taxon>
        <taxon>Neoptera</taxon>
        <taxon>Endopterygota</taxon>
        <taxon>Lepidoptera</taxon>
        <taxon>Glossata</taxon>
        <taxon>Ditrysia</taxon>
        <taxon>Tortricoidea</taxon>
        <taxon>Tortricidae</taxon>
        <taxon>Tortricinae</taxon>
        <taxon>Choristoneura</taxon>
    </lineage>
</organism>
<protein>
    <submittedName>
        <fullName evidence="1">Uncharacterized protein</fullName>
    </submittedName>
</protein>
<evidence type="ECO:0000313" key="2">
    <source>
        <dbReference type="Proteomes" id="UP001064048"/>
    </source>
</evidence>
<comment type="caution">
    <text evidence="1">The sequence shown here is derived from an EMBL/GenBank/DDBJ whole genome shotgun (WGS) entry which is preliminary data.</text>
</comment>
<accession>A0ACC0KHI6</accession>
<reference evidence="1 2" key="1">
    <citation type="journal article" date="2022" name="Genome Biol. Evol.">
        <title>The Spruce Budworm Genome: Reconstructing the Evolutionary History of Antifreeze Proteins.</title>
        <authorList>
            <person name="Beliveau C."/>
            <person name="Gagne P."/>
            <person name="Picq S."/>
            <person name="Vernygora O."/>
            <person name="Keeling C.I."/>
            <person name="Pinkney K."/>
            <person name="Doucet D."/>
            <person name="Wen F."/>
            <person name="Johnston J.S."/>
            <person name="Maaroufi H."/>
            <person name="Boyle B."/>
            <person name="Laroche J."/>
            <person name="Dewar K."/>
            <person name="Juretic N."/>
            <person name="Blackburn G."/>
            <person name="Nisole A."/>
            <person name="Brunet B."/>
            <person name="Brandao M."/>
            <person name="Lumley L."/>
            <person name="Duan J."/>
            <person name="Quan G."/>
            <person name="Lucarotti C.J."/>
            <person name="Roe A.D."/>
            <person name="Sperling F.A.H."/>
            <person name="Levesque R.C."/>
            <person name="Cusson M."/>
        </authorList>
    </citation>
    <scope>NUCLEOTIDE SEQUENCE [LARGE SCALE GENOMIC DNA]</scope>
    <source>
        <strain evidence="1">Glfc:IPQL:Cfum</strain>
    </source>
</reference>
<dbReference type="Proteomes" id="UP001064048">
    <property type="component" value="Chromosome 6"/>
</dbReference>
<evidence type="ECO:0000313" key="1">
    <source>
        <dbReference type="EMBL" id="KAI8435948.1"/>
    </source>
</evidence>
<dbReference type="EMBL" id="CM046106">
    <property type="protein sequence ID" value="KAI8435948.1"/>
    <property type="molecule type" value="Genomic_DNA"/>
</dbReference>
<gene>
    <name evidence="1" type="ORF">MSG28_004114</name>
</gene>
<name>A0ACC0KHI6_CHOFU</name>
<keyword evidence="2" id="KW-1185">Reference proteome</keyword>
<proteinExistence type="predicted"/>
<sequence length="184" mass="20585">MFRILARQMCSSAGASKKTPIPVFGIEGRYVTALYSAASQKNQLDEVDKHLRSLQQELLKPKIVDFIESSMVSSAEKAKLLIDVAKQAGMPDTAANFLGIVAENGRLKKLRRMINMFTAVMVAHKNMALCEVITAKPLDEGTRKSLMDALQKFVKGEKKIELTERVDPSIIGGWWWEWKTNIST</sequence>